<evidence type="ECO:0000313" key="2">
    <source>
        <dbReference type="EMBL" id="KAK2138248.1"/>
    </source>
</evidence>
<feature type="compositionally biased region" description="Low complexity" evidence="1">
    <location>
        <begin position="43"/>
        <end position="52"/>
    </location>
</feature>
<accession>A0AAD9MMP1</accession>
<gene>
    <name evidence="2" type="ORF">NP493_8203g00001</name>
</gene>
<proteinExistence type="predicted"/>
<protein>
    <submittedName>
        <fullName evidence="2">Uncharacterized protein</fullName>
    </submittedName>
</protein>
<name>A0AAD9MMP1_RIDPI</name>
<sequence length="157" mass="18114">MGKLSGTESISTRSSGDFTTTKSISQFPVTKKKDRKLTRESTDTTLSRRSSLPPVESPGRTYIRGSDTSTTEYRLHSQELYMGRNSFPVFVLRIFPFQLAHGFCLKGKPNWPMVCKTPFNWPMVCKIRFNWPMVFKTPFDWPMVFVLRIFPVGPMVF</sequence>
<feature type="region of interest" description="Disordered" evidence="1">
    <location>
        <begin position="1"/>
        <end position="67"/>
    </location>
</feature>
<dbReference type="EMBL" id="JAODUO010008191">
    <property type="protein sequence ID" value="KAK2138248.1"/>
    <property type="molecule type" value="Genomic_DNA"/>
</dbReference>
<keyword evidence="3" id="KW-1185">Reference proteome</keyword>
<feature type="compositionally biased region" description="Polar residues" evidence="1">
    <location>
        <begin position="1"/>
        <end position="28"/>
    </location>
</feature>
<reference evidence="2" key="1">
    <citation type="journal article" date="2023" name="Mol. Biol. Evol.">
        <title>Third-Generation Sequencing Reveals the Adaptive Role of the Epigenome in Three Deep-Sea Polychaetes.</title>
        <authorList>
            <person name="Perez M."/>
            <person name="Aroh O."/>
            <person name="Sun Y."/>
            <person name="Lan Y."/>
            <person name="Juniper S.K."/>
            <person name="Young C.R."/>
            <person name="Angers B."/>
            <person name="Qian P.Y."/>
        </authorList>
    </citation>
    <scope>NUCLEOTIDE SEQUENCE</scope>
    <source>
        <strain evidence="2">R07B-5</strain>
    </source>
</reference>
<dbReference type="AlphaFoldDB" id="A0AAD9MMP1"/>
<comment type="caution">
    <text evidence="2">The sequence shown here is derived from an EMBL/GenBank/DDBJ whole genome shotgun (WGS) entry which is preliminary data.</text>
</comment>
<evidence type="ECO:0000256" key="1">
    <source>
        <dbReference type="SAM" id="MobiDB-lite"/>
    </source>
</evidence>
<organism evidence="2 3">
    <name type="scientific">Ridgeia piscesae</name>
    <name type="common">Tubeworm</name>
    <dbReference type="NCBI Taxonomy" id="27915"/>
    <lineage>
        <taxon>Eukaryota</taxon>
        <taxon>Metazoa</taxon>
        <taxon>Spiralia</taxon>
        <taxon>Lophotrochozoa</taxon>
        <taxon>Annelida</taxon>
        <taxon>Polychaeta</taxon>
        <taxon>Sedentaria</taxon>
        <taxon>Canalipalpata</taxon>
        <taxon>Sabellida</taxon>
        <taxon>Siboglinidae</taxon>
        <taxon>Ridgeia</taxon>
    </lineage>
</organism>
<evidence type="ECO:0000313" key="3">
    <source>
        <dbReference type="Proteomes" id="UP001209878"/>
    </source>
</evidence>
<dbReference type="Proteomes" id="UP001209878">
    <property type="component" value="Unassembled WGS sequence"/>
</dbReference>